<dbReference type="InterPro" id="IPR039536">
    <property type="entry name" value="TetR_C_Proteobacteria"/>
</dbReference>
<keyword evidence="5" id="KW-1133">Transmembrane helix</keyword>
<gene>
    <name evidence="7" type="primary">fadR_1</name>
    <name evidence="7" type="ORF">MOMUL_03060</name>
</gene>
<dbReference type="FunFam" id="1.10.10.60:FF:000141">
    <property type="entry name" value="TetR family transcriptional regulator"/>
    <property type="match status" value="1"/>
</dbReference>
<dbReference type="InterPro" id="IPR036271">
    <property type="entry name" value="Tet_transcr_reg_TetR-rel_C_sf"/>
</dbReference>
<dbReference type="RefSeq" id="WP_062280644.1">
    <property type="nucleotide sequence ID" value="NZ_LTBC01000001.1"/>
</dbReference>
<dbReference type="PANTHER" id="PTHR30055:SF234">
    <property type="entry name" value="HTH-TYPE TRANSCRIPTIONAL REGULATOR BETI"/>
    <property type="match status" value="1"/>
</dbReference>
<evidence type="ECO:0000256" key="2">
    <source>
        <dbReference type="ARBA" id="ARBA00023125"/>
    </source>
</evidence>
<keyword evidence="5" id="KW-0812">Transmembrane</keyword>
<keyword evidence="1" id="KW-0805">Transcription regulation</keyword>
<evidence type="ECO:0000256" key="5">
    <source>
        <dbReference type="SAM" id="Phobius"/>
    </source>
</evidence>
<name>A0A151B1B0_9FIRM</name>
<evidence type="ECO:0000313" key="8">
    <source>
        <dbReference type="Proteomes" id="UP000075670"/>
    </source>
</evidence>
<dbReference type="InterPro" id="IPR009057">
    <property type="entry name" value="Homeodomain-like_sf"/>
</dbReference>
<dbReference type="AlphaFoldDB" id="A0A151B1B0"/>
<keyword evidence="2 4" id="KW-0238">DNA-binding</keyword>
<dbReference type="InterPro" id="IPR001647">
    <property type="entry name" value="HTH_TetR"/>
</dbReference>
<dbReference type="Proteomes" id="UP000075670">
    <property type="component" value="Unassembled WGS sequence"/>
</dbReference>
<dbReference type="GO" id="GO:0000976">
    <property type="term" value="F:transcription cis-regulatory region binding"/>
    <property type="evidence" value="ECO:0007669"/>
    <property type="project" value="TreeGrafter"/>
</dbReference>
<dbReference type="SUPFAM" id="SSF46689">
    <property type="entry name" value="Homeodomain-like"/>
    <property type="match status" value="1"/>
</dbReference>
<dbReference type="PROSITE" id="PS50977">
    <property type="entry name" value="HTH_TETR_2"/>
    <property type="match status" value="1"/>
</dbReference>
<dbReference type="EMBL" id="LTBC01000001">
    <property type="protein sequence ID" value="KYH33600.1"/>
    <property type="molecule type" value="Genomic_DNA"/>
</dbReference>
<protein>
    <submittedName>
        <fullName evidence="7">Fatty acid metabolism regulator protein</fullName>
    </submittedName>
</protein>
<feature type="transmembrane region" description="Helical" evidence="5">
    <location>
        <begin position="149"/>
        <end position="168"/>
    </location>
</feature>
<evidence type="ECO:0000313" key="7">
    <source>
        <dbReference type="EMBL" id="KYH33600.1"/>
    </source>
</evidence>
<evidence type="ECO:0000256" key="4">
    <source>
        <dbReference type="PROSITE-ProRule" id="PRU00335"/>
    </source>
</evidence>
<dbReference type="InterPro" id="IPR050109">
    <property type="entry name" value="HTH-type_TetR-like_transc_reg"/>
</dbReference>
<dbReference type="PANTHER" id="PTHR30055">
    <property type="entry name" value="HTH-TYPE TRANSCRIPTIONAL REGULATOR RUTR"/>
    <property type="match status" value="1"/>
</dbReference>
<feature type="domain" description="HTH tetR-type" evidence="6">
    <location>
        <begin position="6"/>
        <end position="66"/>
    </location>
</feature>
<keyword evidence="5" id="KW-0472">Membrane</keyword>
<evidence type="ECO:0000256" key="1">
    <source>
        <dbReference type="ARBA" id="ARBA00023015"/>
    </source>
</evidence>
<keyword evidence="3" id="KW-0804">Transcription</keyword>
<evidence type="ECO:0000256" key="3">
    <source>
        <dbReference type="ARBA" id="ARBA00023163"/>
    </source>
</evidence>
<dbReference type="Gene3D" id="1.10.357.10">
    <property type="entry name" value="Tetracycline Repressor, domain 2"/>
    <property type="match status" value="1"/>
</dbReference>
<dbReference type="Pfam" id="PF00440">
    <property type="entry name" value="TetR_N"/>
    <property type="match status" value="1"/>
</dbReference>
<dbReference type="SUPFAM" id="SSF48498">
    <property type="entry name" value="Tetracyclin repressor-like, C-terminal domain"/>
    <property type="match status" value="1"/>
</dbReference>
<sequence>MTRATGDKRQQILAAATEIFAARGFYQAKIADIAAAAGVGKGTVYEYFRSKKDLFQQLLLHLFNAHLDHLLKVVQEPDLAGFLERLFRESLSYFQAHQEIARILLSDHPPIDAATQRLLFAAKQEKLQRMAAYLKAAAERGEMRPVSPWMAANLIAGFIAALGHQLFFDSDMDFDPAAIASEAAAMILQGIGG</sequence>
<dbReference type="PRINTS" id="PR00455">
    <property type="entry name" value="HTHTETR"/>
</dbReference>
<evidence type="ECO:0000259" key="6">
    <source>
        <dbReference type="PROSITE" id="PS50977"/>
    </source>
</evidence>
<dbReference type="Gene3D" id="1.10.10.60">
    <property type="entry name" value="Homeodomain-like"/>
    <property type="match status" value="1"/>
</dbReference>
<feature type="DNA-binding region" description="H-T-H motif" evidence="4">
    <location>
        <begin position="29"/>
        <end position="48"/>
    </location>
</feature>
<dbReference type="GO" id="GO:0003700">
    <property type="term" value="F:DNA-binding transcription factor activity"/>
    <property type="evidence" value="ECO:0007669"/>
    <property type="project" value="TreeGrafter"/>
</dbReference>
<dbReference type="OrthoDB" id="9785164at2"/>
<dbReference type="PATRIC" id="fig|1122241.3.peg.333"/>
<dbReference type="GO" id="GO:0045892">
    <property type="term" value="P:negative regulation of DNA-templated transcription"/>
    <property type="evidence" value="ECO:0007669"/>
    <property type="project" value="UniProtKB-ARBA"/>
</dbReference>
<reference evidence="7 8" key="1">
    <citation type="submission" date="2016-02" db="EMBL/GenBank/DDBJ databases">
        <title>Genome sequence of Moorella mulderi DSM 14980.</title>
        <authorList>
            <person name="Poehlein A."/>
            <person name="Daniel R."/>
        </authorList>
    </citation>
    <scope>NUCLEOTIDE SEQUENCE [LARGE SCALE GENOMIC DNA]</scope>
    <source>
        <strain evidence="7 8">DSM 14980</strain>
    </source>
</reference>
<keyword evidence="8" id="KW-1185">Reference proteome</keyword>
<comment type="caution">
    <text evidence="7">The sequence shown here is derived from an EMBL/GenBank/DDBJ whole genome shotgun (WGS) entry which is preliminary data.</text>
</comment>
<dbReference type="Pfam" id="PF14246">
    <property type="entry name" value="TetR_C_7"/>
    <property type="match status" value="1"/>
</dbReference>
<proteinExistence type="predicted"/>
<organism evidence="7 8">
    <name type="scientific">Moorella mulderi DSM 14980</name>
    <dbReference type="NCBI Taxonomy" id="1122241"/>
    <lineage>
        <taxon>Bacteria</taxon>
        <taxon>Bacillati</taxon>
        <taxon>Bacillota</taxon>
        <taxon>Clostridia</taxon>
        <taxon>Neomoorellales</taxon>
        <taxon>Neomoorellaceae</taxon>
        <taxon>Neomoorella</taxon>
    </lineage>
</organism>
<accession>A0A151B1B0</accession>